<dbReference type="OrthoDB" id="3965769at2759"/>
<dbReference type="AlphaFoldDB" id="A0A6A6NKY4"/>
<protein>
    <recommendedName>
        <fullName evidence="4">RanBP2-type domain-containing protein</fullName>
    </recommendedName>
</protein>
<evidence type="ECO:0008006" key="4">
    <source>
        <dbReference type="Google" id="ProtNLM"/>
    </source>
</evidence>
<gene>
    <name evidence="2" type="ORF">BDY21DRAFT_367914</name>
</gene>
<dbReference type="EMBL" id="MU001712">
    <property type="protein sequence ID" value="KAF2452328.1"/>
    <property type="molecule type" value="Genomic_DNA"/>
</dbReference>
<evidence type="ECO:0000256" key="1">
    <source>
        <dbReference type="SAM" id="MobiDB-lite"/>
    </source>
</evidence>
<reference evidence="2" key="1">
    <citation type="journal article" date="2020" name="Stud. Mycol.">
        <title>101 Dothideomycetes genomes: a test case for predicting lifestyles and emergence of pathogens.</title>
        <authorList>
            <person name="Haridas S."/>
            <person name="Albert R."/>
            <person name="Binder M."/>
            <person name="Bloem J."/>
            <person name="Labutti K."/>
            <person name="Salamov A."/>
            <person name="Andreopoulos B."/>
            <person name="Baker S."/>
            <person name="Barry K."/>
            <person name="Bills G."/>
            <person name="Bluhm B."/>
            <person name="Cannon C."/>
            <person name="Castanera R."/>
            <person name="Culley D."/>
            <person name="Daum C."/>
            <person name="Ezra D."/>
            <person name="Gonzalez J."/>
            <person name="Henrissat B."/>
            <person name="Kuo A."/>
            <person name="Liang C."/>
            <person name="Lipzen A."/>
            <person name="Lutzoni F."/>
            <person name="Magnuson J."/>
            <person name="Mondo S."/>
            <person name="Nolan M."/>
            <person name="Ohm R."/>
            <person name="Pangilinan J."/>
            <person name="Park H.-J."/>
            <person name="Ramirez L."/>
            <person name="Alfaro M."/>
            <person name="Sun H."/>
            <person name="Tritt A."/>
            <person name="Yoshinaga Y."/>
            <person name="Zwiers L.-H."/>
            <person name="Turgeon B."/>
            <person name="Goodwin S."/>
            <person name="Spatafora J."/>
            <person name="Crous P."/>
            <person name="Grigoriev I."/>
        </authorList>
    </citation>
    <scope>NUCLEOTIDE SEQUENCE</scope>
    <source>
        <strain evidence="2">ATCC 16933</strain>
    </source>
</reference>
<keyword evidence="3" id="KW-1185">Reference proteome</keyword>
<name>A0A6A6NKY4_9PEZI</name>
<proteinExistence type="predicted"/>
<sequence length="100" mass="11454">MSSSQTQKQQQPTKPQRGEAEPSHRAWVCCKCGYFNRTGKYNTCSRSTCAEKQLDKLGHTRCAKCRPRGFSDYGILRSSKTNPDFMLLDEEDVPELIFDE</sequence>
<feature type="compositionally biased region" description="Low complexity" evidence="1">
    <location>
        <begin position="1"/>
        <end position="15"/>
    </location>
</feature>
<organism evidence="2 3">
    <name type="scientific">Lineolata rhizophorae</name>
    <dbReference type="NCBI Taxonomy" id="578093"/>
    <lineage>
        <taxon>Eukaryota</taxon>
        <taxon>Fungi</taxon>
        <taxon>Dikarya</taxon>
        <taxon>Ascomycota</taxon>
        <taxon>Pezizomycotina</taxon>
        <taxon>Dothideomycetes</taxon>
        <taxon>Dothideomycetes incertae sedis</taxon>
        <taxon>Lineolatales</taxon>
        <taxon>Lineolataceae</taxon>
        <taxon>Lineolata</taxon>
    </lineage>
</organism>
<accession>A0A6A6NKY4</accession>
<feature type="region of interest" description="Disordered" evidence="1">
    <location>
        <begin position="1"/>
        <end position="24"/>
    </location>
</feature>
<evidence type="ECO:0000313" key="3">
    <source>
        <dbReference type="Proteomes" id="UP000799766"/>
    </source>
</evidence>
<dbReference type="Proteomes" id="UP000799766">
    <property type="component" value="Unassembled WGS sequence"/>
</dbReference>
<evidence type="ECO:0000313" key="2">
    <source>
        <dbReference type="EMBL" id="KAF2452328.1"/>
    </source>
</evidence>